<sequence length="100" mass="11133">MKQRVVTTLLRFSFFSNLPCVASLRIRRANQSLECLDQKLGNIQNWTKEGNAPLAKDWKETIGRQLREAERETEIDKLVQAADGAAIGRTSASDGTLVVS</sequence>
<dbReference type="Proteomes" id="UP001642464">
    <property type="component" value="Unassembled WGS sequence"/>
</dbReference>
<gene>
    <name evidence="2" type="ORF">SCF082_LOCUS20667</name>
</gene>
<feature type="signal peptide" evidence="1">
    <location>
        <begin position="1"/>
        <end position="23"/>
    </location>
</feature>
<evidence type="ECO:0000313" key="2">
    <source>
        <dbReference type="EMBL" id="CAK9033853.1"/>
    </source>
</evidence>
<evidence type="ECO:0000256" key="1">
    <source>
        <dbReference type="SAM" id="SignalP"/>
    </source>
</evidence>
<protein>
    <submittedName>
        <fullName evidence="2">Uncharacterized protein</fullName>
    </submittedName>
</protein>
<comment type="caution">
    <text evidence="2">The sequence shown here is derived from an EMBL/GenBank/DDBJ whole genome shotgun (WGS) entry which is preliminary data.</text>
</comment>
<keyword evidence="1" id="KW-0732">Signal</keyword>
<dbReference type="EMBL" id="CAXAMM010014470">
    <property type="protein sequence ID" value="CAK9033853.1"/>
    <property type="molecule type" value="Genomic_DNA"/>
</dbReference>
<organism evidence="2 3">
    <name type="scientific">Durusdinium trenchii</name>
    <dbReference type="NCBI Taxonomy" id="1381693"/>
    <lineage>
        <taxon>Eukaryota</taxon>
        <taxon>Sar</taxon>
        <taxon>Alveolata</taxon>
        <taxon>Dinophyceae</taxon>
        <taxon>Suessiales</taxon>
        <taxon>Symbiodiniaceae</taxon>
        <taxon>Durusdinium</taxon>
    </lineage>
</organism>
<keyword evidence="3" id="KW-1185">Reference proteome</keyword>
<proteinExistence type="predicted"/>
<accession>A0ABP0L3W7</accession>
<evidence type="ECO:0000313" key="3">
    <source>
        <dbReference type="Proteomes" id="UP001642464"/>
    </source>
</evidence>
<name>A0ABP0L3W7_9DINO</name>
<reference evidence="2 3" key="1">
    <citation type="submission" date="2024-02" db="EMBL/GenBank/DDBJ databases">
        <authorList>
            <person name="Chen Y."/>
            <person name="Shah S."/>
            <person name="Dougan E. K."/>
            <person name="Thang M."/>
            <person name="Chan C."/>
        </authorList>
    </citation>
    <scope>NUCLEOTIDE SEQUENCE [LARGE SCALE GENOMIC DNA]</scope>
</reference>
<feature type="chain" id="PRO_5047121029" evidence="1">
    <location>
        <begin position="24"/>
        <end position="100"/>
    </location>
</feature>